<accession>A0A2S4KZL1</accession>
<dbReference type="OrthoDB" id="4868762at2759"/>
<comment type="caution">
    <text evidence="3">The sequence shown here is derived from an EMBL/GenBank/DDBJ whole genome shotgun (WGS) entry which is preliminary data.</text>
</comment>
<dbReference type="EMBL" id="PKSG01000428">
    <property type="protein sequence ID" value="POR35632.1"/>
    <property type="molecule type" value="Genomic_DNA"/>
</dbReference>
<evidence type="ECO:0000313" key="4">
    <source>
        <dbReference type="Proteomes" id="UP000237481"/>
    </source>
</evidence>
<sequence>MKSSPVLALFAGLAIAAPLETHQVTSKEPIKKPSVLNTAAVVPALIPRSPQESRLPSESNDATELDPALIGKTILEIISNDAAPASEANSTAPYNHVERRGRPDSQYQAMPASEAAVMTPKGSGKKGIFFRGDSQPPEQIFKHGFQPRGSDMNLKNHLSHRGKSGYVSISRSRAAAEGYAFGRTGEKQKLGYIYVVSPKGVPEGYWLPAMFSKDGAVKWNREFAAAGAIPATSIYGAYEVDAGKPGEKGRWVENEKYPGKKLSCSIQKRNEAFKLGKEEPKKKVPFTEAKSKKRPVGIKMEQNRFLQWIASESPEEFQPLVDAIRSEEVGIEDCVLALKRALSVTLYTRWSDFDNFDVAAKSIANIVTDVFATSTTKAPVGFFKAVVLAIPDIAKEIRKGKTPKEKLKIANKNLHVIVKAWSYSPAGIVNERLMKEAAQDTPMVKGVLVSLNNLWSYTPLGYVANQVFPVESLIKRGGDARPVAP</sequence>
<proteinExistence type="predicted"/>
<dbReference type="Pfam" id="PF22596">
    <property type="entry name" value="Scabin-like"/>
    <property type="match status" value="1"/>
</dbReference>
<dbReference type="SUPFAM" id="SSF56399">
    <property type="entry name" value="ADP-ribosylation"/>
    <property type="match status" value="1"/>
</dbReference>
<protein>
    <recommendedName>
        <fullName evidence="2">Pierisin-like domain-containing protein</fullName>
    </recommendedName>
</protein>
<dbReference type="STRING" id="94208.A0A2S4KZL1"/>
<keyword evidence="1" id="KW-0732">Signal</keyword>
<feature type="signal peptide" evidence="1">
    <location>
        <begin position="1"/>
        <end position="16"/>
    </location>
</feature>
<gene>
    <name evidence="3" type="ORF">TPAR_04178</name>
</gene>
<evidence type="ECO:0000313" key="3">
    <source>
        <dbReference type="EMBL" id="POR35632.1"/>
    </source>
</evidence>
<dbReference type="InterPro" id="IPR054695">
    <property type="entry name" value="Pierisin-like_dom"/>
</dbReference>
<organism evidence="3 4">
    <name type="scientific">Tolypocladium paradoxum</name>
    <dbReference type="NCBI Taxonomy" id="94208"/>
    <lineage>
        <taxon>Eukaryota</taxon>
        <taxon>Fungi</taxon>
        <taxon>Dikarya</taxon>
        <taxon>Ascomycota</taxon>
        <taxon>Pezizomycotina</taxon>
        <taxon>Sordariomycetes</taxon>
        <taxon>Hypocreomycetidae</taxon>
        <taxon>Hypocreales</taxon>
        <taxon>Ophiocordycipitaceae</taxon>
        <taxon>Tolypocladium</taxon>
    </lineage>
</organism>
<name>A0A2S4KZL1_9HYPO</name>
<dbReference type="Proteomes" id="UP000237481">
    <property type="component" value="Unassembled WGS sequence"/>
</dbReference>
<feature type="chain" id="PRO_5015403788" description="Pierisin-like domain-containing protein" evidence="1">
    <location>
        <begin position="17"/>
        <end position="485"/>
    </location>
</feature>
<dbReference type="AlphaFoldDB" id="A0A2S4KZL1"/>
<evidence type="ECO:0000259" key="2">
    <source>
        <dbReference type="Pfam" id="PF22596"/>
    </source>
</evidence>
<evidence type="ECO:0000256" key="1">
    <source>
        <dbReference type="SAM" id="SignalP"/>
    </source>
</evidence>
<keyword evidence="4" id="KW-1185">Reference proteome</keyword>
<reference evidence="3 4" key="1">
    <citation type="submission" date="2018-01" db="EMBL/GenBank/DDBJ databases">
        <title>Harnessing the power of phylogenomics to disentangle the directionality and signatures of interkingdom host jumping in the parasitic fungal genus Tolypocladium.</title>
        <authorList>
            <person name="Quandt C.A."/>
            <person name="Patterson W."/>
            <person name="Spatafora J.W."/>
        </authorList>
    </citation>
    <scope>NUCLEOTIDE SEQUENCE [LARGE SCALE GENOMIC DNA]</scope>
    <source>
        <strain evidence="3 4">NRBC 100945</strain>
    </source>
</reference>
<dbReference type="Gene3D" id="3.90.210.10">
    <property type="entry name" value="Heat-Labile Enterotoxin, subunit A"/>
    <property type="match status" value="1"/>
</dbReference>
<feature type="domain" description="Pierisin-like" evidence="2">
    <location>
        <begin position="130"/>
        <end position="257"/>
    </location>
</feature>